<protein>
    <submittedName>
        <fullName evidence="2">Uncharacterized protein</fullName>
    </submittedName>
</protein>
<dbReference type="AlphaFoldDB" id="A0AAV4P5N8"/>
<dbReference type="Proteomes" id="UP001054945">
    <property type="component" value="Unassembled WGS sequence"/>
</dbReference>
<evidence type="ECO:0000313" key="3">
    <source>
        <dbReference type="Proteomes" id="UP001054945"/>
    </source>
</evidence>
<proteinExistence type="predicted"/>
<evidence type="ECO:0000313" key="2">
    <source>
        <dbReference type="EMBL" id="GIX90462.1"/>
    </source>
</evidence>
<evidence type="ECO:0000256" key="1">
    <source>
        <dbReference type="SAM" id="MobiDB-lite"/>
    </source>
</evidence>
<reference evidence="2 3" key="1">
    <citation type="submission" date="2021-06" db="EMBL/GenBank/DDBJ databases">
        <title>Caerostris extrusa draft genome.</title>
        <authorList>
            <person name="Kono N."/>
            <person name="Arakawa K."/>
        </authorList>
    </citation>
    <scope>NUCLEOTIDE SEQUENCE [LARGE SCALE GENOMIC DNA]</scope>
</reference>
<comment type="caution">
    <text evidence="2">The sequence shown here is derived from an EMBL/GenBank/DDBJ whole genome shotgun (WGS) entry which is preliminary data.</text>
</comment>
<organism evidence="2 3">
    <name type="scientific">Caerostris extrusa</name>
    <name type="common">Bark spider</name>
    <name type="synonym">Caerostris bankana</name>
    <dbReference type="NCBI Taxonomy" id="172846"/>
    <lineage>
        <taxon>Eukaryota</taxon>
        <taxon>Metazoa</taxon>
        <taxon>Ecdysozoa</taxon>
        <taxon>Arthropoda</taxon>
        <taxon>Chelicerata</taxon>
        <taxon>Arachnida</taxon>
        <taxon>Araneae</taxon>
        <taxon>Araneomorphae</taxon>
        <taxon>Entelegynae</taxon>
        <taxon>Araneoidea</taxon>
        <taxon>Araneidae</taxon>
        <taxon>Caerostris</taxon>
    </lineage>
</organism>
<accession>A0AAV4P5N8</accession>
<feature type="compositionally biased region" description="Basic and acidic residues" evidence="1">
    <location>
        <begin position="58"/>
        <end position="76"/>
    </location>
</feature>
<name>A0AAV4P5N8_CAEEX</name>
<feature type="region of interest" description="Disordered" evidence="1">
    <location>
        <begin position="52"/>
        <end position="76"/>
    </location>
</feature>
<sequence length="121" mass="13592">MCLCSPPGCHEDVHAHASERPRPHREQGDPVVRLPVGDQEVLGRGAVHRLPAGQTQGRDCHQRPPGHAEEGRDLPQHRVRLPVRARAQAQARPLQNKGRLHLQERCVLSLASVWFSPIEIW</sequence>
<keyword evidence="3" id="KW-1185">Reference proteome</keyword>
<dbReference type="EMBL" id="BPLR01021501">
    <property type="protein sequence ID" value="GIX90462.1"/>
    <property type="molecule type" value="Genomic_DNA"/>
</dbReference>
<gene>
    <name evidence="2" type="ORF">CEXT_344681</name>
</gene>